<keyword evidence="10" id="KW-0961">Cell wall biogenesis/degradation</keyword>
<name>A0A177T6U2_9BASI</name>
<dbReference type="InterPro" id="IPR050732">
    <property type="entry name" value="Beta-glucan_modifiers"/>
</dbReference>
<keyword evidence="18" id="KW-1185">Reference proteome</keyword>
<evidence type="ECO:0000256" key="9">
    <source>
        <dbReference type="ARBA" id="ARBA00023277"/>
    </source>
</evidence>
<feature type="compositionally biased region" description="Low complexity" evidence="15">
    <location>
        <begin position="272"/>
        <end position="293"/>
    </location>
</feature>
<evidence type="ECO:0000313" key="17">
    <source>
        <dbReference type="EMBL" id="KAE8244796.1"/>
    </source>
</evidence>
<keyword evidence="11" id="KW-0624">Polysaccharide degradation</keyword>
<feature type="region of interest" description="Disordered" evidence="15">
    <location>
        <begin position="272"/>
        <end position="301"/>
    </location>
</feature>
<proteinExistence type="inferred from homology"/>
<evidence type="ECO:0000256" key="2">
    <source>
        <dbReference type="ARBA" id="ARBA00004401"/>
    </source>
</evidence>
<evidence type="ECO:0000256" key="11">
    <source>
        <dbReference type="ARBA" id="ARBA00023326"/>
    </source>
</evidence>
<comment type="similarity">
    <text evidence="3">Belongs to the glycosyl hydrolase 17 family.</text>
</comment>
<evidence type="ECO:0000256" key="10">
    <source>
        <dbReference type="ARBA" id="ARBA00023316"/>
    </source>
</evidence>
<dbReference type="GO" id="GO:0005886">
    <property type="term" value="C:plasma membrane"/>
    <property type="evidence" value="ECO:0007669"/>
    <property type="project" value="UniProtKB-SubCell"/>
</dbReference>
<evidence type="ECO:0000313" key="18">
    <source>
        <dbReference type="Proteomes" id="UP000077521"/>
    </source>
</evidence>
<evidence type="ECO:0000256" key="5">
    <source>
        <dbReference type="ARBA" id="ARBA00022475"/>
    </source>
</evidence>
<feature type="compositionally biased region" description="Low complexity" evidence="15">
    <location>
        <begin position="11"/>
        <end position="24"/>
    </location>
</feature>
<comment type="function">
    <text evidence="12">Glucanases play a role in cell expansion during growth, in cell-cell fusion during mating, and in spore release during sporulation. This enzyme may be involved in beta-glucan degradation. Active on laminarin and lichenan.</text>
</comment>
<dbReference type="AlphaFoldDB" id="A0A177T6U2"/>
<evidence type="ECO:0000256" key="12">
    <source>
        <dbReference type="ARBA" id="ARBA00037649"/>
    </source>
</evidence>
<evidence type="ECO:0000256" key="1">
    <source>
        <dbReference type="ARBA" id="ARBA00000382"/>
    </source>
</evidence>
<dbReference type="GO" id="GO:0071555">
    <property type="term" value="P:cell wall organization"/>
    <property type="evidence" value="ECO:0007669"/>
    <property type="project" value="UniProtKB-KW"/>
</dbReference>
<organism evidence="17 18">
    <name type="scientific">Tilletia indica</name>
    <dbReference type="NCBI Taxonomy" id="43049"/>
    <lineage>
        <taxon>Eukaryota</taxon>
        <taxon>Fungi</taxon>
        <taxon>Dikarya</taxon>
        <taxon>Basidiomycota</taxon>
        <taxon>Ustilaginomycotina</taxon>
        <taxon>Exobasidiomycetes</taxon>
        <taxon>Tilletiales</taxon>
        <taxon>Tilletiaceae</taxon>
        <taxon>Tilletia</taxon>
    </lineage>
</organism>
<keyword evidence="6" id="KW-0378">Hydrolase</keyword>
<dbReference type="PANTHER" id="PTHR16631:SF17">
    <property type="entry name" value="GLUCAN ENDO-1,3-BETA-GLUCOSIDASE BTGC"/>
    <property type="match status" value="1"/>
</dbReference>
<dbReference type="SUPFAM" id="SSF51445">
    <property type="entry name" value="(Trans)glycosidases"/>
    <property type="match status" value="1"/>
</dbReference>
<keyword evidence="16" id="KW-1133">Transmembrane helix</keyword>
<feature type="transmembrane region" description="Helical" evidence="16">
    <location>
        <begin position="246"/>
        <end position="268"/>
    </location>
</feature>
<dbReference type="GO" id="GO:0000272">
    <property type="term" value="P:polysaccharide catabolic process"/>
    <property type="evidence" value="ECO:0007669"/>
    <property type="project" value="UniProtKB-KW"/>
</dbReference>
<evidence type="ECO:0000256" key="6">
    <source>
        <dbReference type="ARBA" id="ARBA00022801"/>
    </source>
</evidence>
<keyword evidence="5" id="KW-1003">Cell membrane</keyword>
<accession>A0A177T6U2</accession>
<comment type="caution">
    <text evidence="17">The sequence shown here is derived from an EMBL/GenBank/DDBJ whole genome shotgun (WGS) entry which is preliminary data.</text>
</comment>
<reference evidence="17" key="2">
    <citation type="journal article" date="2019" name="IMA Fungus">
        <title>Genome sequencing and comparison of five Tilletia species to identify candidate genes for the detection of regulated species infecting wheat.</title>
        <authorList>
            <person name="Nguyen H.D.T."/>
            <person name="Sultana T."/>
            <person name="Kesanakurti P."/>
            <person name="Hambleton S."/>
        </authorList>
    </citation>
    <scope>NUCLEOTIDE SEQUENCE</scope>
    <source>
        <strain evidence="17">DAOMC 236416</strain>
    </source>
</reference>
<keyword evidence="8" id="KW-0325">Glycoprotein</keyword>
<feature type="compositionally biased region" description="Acidic residues" evidence="15">
    <location>
        <begin position="31"/>
        <end position="40"/>
    </location>
</feature>
<protein>
    <recommendedName>
        <fullName evidence="4">glucan endo-1,3-beta-D-glucosidase</fullName>
        <ecNumber evidence="4">3.2.1.39</ecNumber>
    </recommendedName>
    <alternativeName>
        <fullName evidence="14">Endo-1,3-beta-glucanase btgC</fullName>
    </alternativeName>
    <alternativeName>
        <fullName evidence="13">Laminarinase btgC</fullName>
    </alternativeName>
</protein>
<sequence length="606" mass="63984">MAAPRPSSFIGGVPVPGSPAGSSSRLHIDADTQDYYDDFDQMPAPHRLSTAHSPSPYPDSFSPSPYLDPFANEHGRASIDSLGQQEYPRRSFGDMDNHYYQNQAAGSSAAAAAVGSGLGRGTFGGGQAAGKGYMPTSLHDHDEFYADPHEDGDAWGTYNASRDRYLARKEVELASMGPGRGYRAGAGAGVGGGAAAAGAGIGAGFGAAAARNSSRFSMPWSKEKGYSNHDGYSYGNGQGERKSRMWWYIGGVAGLALLIVIIAIGVTVAKAKGNSSGSGSKSSSGNGVTGVTKSDPKDPSKFALDSRLKQSFYGMCYTPLDAQYPQCGDTLESVIEDVQLLSQLTTRLRLYGADCNVTQLTLEAIKQTKVNMTIFPAVWVDTNATTYARQVAEIQDAITKYGVDLIEGITVGNEYLLNGGSETDLIQKMADMRTTLAGMGLNKVVPVGTGDAGSMITATLAAGADYIQANIHPWFGEVPVDLAAGWTWDYAMTNTPSTVLTAPNAPKYYIAEVGWPTGANATTFETLGPAVAGIPEVNTLLSGYVCQANTNASALGTSSNPGYFWFEAFDEPWKDVLFGGVEAHWGLFDSNKKLKEGLVLPDCAHP</sequence>
<dbReference type="GO" id="GO:0009277">
    <property type="term" value="C:fungal-type cell wall"/>
    <property type="evidence" value="ECO:0007669"/>
    <property type="project" value="TreeGrafter"/>
</dbReference>
<evidence type="ECO:0000256" key="15">
    <source>
        <dbReference type="SAM" id="MobiDB-lite"/>
    </source>
</evidence>
<evidence type="ECO:0000256" key="4">
    <source>
        <dbReference type="ARBA" id="ARBA00012780"/>
    </source>
</evidence>
<feature type="compositionally biased region" description="Low complexity" evidence="15">
    <location>
        <begin position="58"/>
        <end position="70"/>
    </location>
</feature>
<evidence type="ECO:0000256" key="3">
    <source>
        <dbReference type="ARBA" id="ARBA00008773"/>
    </source>
</evidence>
<evidence type="ECO:0000256" key="7">
    <source>
        <dbReference type="ARBA" id="ARBA00023136"/>
    </source>
</evidence>
<dbReference type="Gene3D" id="3.20.20.80">
    <property type="entry name" value="Glycosidases"/>
    <property type="match status" value="2"/>
</dbReference>
<reference evidence="17" key="1">
    <citation type="submission" date="2016-04" db="EMBL/GenBank/DDBJ databases">
        <authorList>
            <person name="Nguyen H.D."/>
            <person name="Samba Siva P."/>
            <person name="Cullis J."/>
            <person name="Levesque C.A."/>
            <person name="Hambleton S."/>
        </authorList>
    </citation>
    <scope>NUCLEOTIDE SEQUENCE</scope>
    <source>
        <strain evidence="17">DAOMC 236416</strain>
    </source>
</reference>
<dbReference type="GO" id="GO:0042973">
    <property type="term" value="F:glucan endo-1,3-beta-D-glucosidase activity"/>
    <property type="evidence" value="ECO:0007669"/>
    <property type="project" value="UniProtKB-EC"/>
</dbReference>
<gene>
    <name evidence="17" type="ORF">A4X13_0g6256</name>
</gene>
<keyword evidence="7 16" id="KW-0472">Membrane</keyword>
<keyword evidence="9" id="KW-0119">Carbohydrate metabolism</keyword>
<dbReference type="GO" id="GO:0009986">
    <property type="term" value="C:cell surface"/>
    <property type="evidence" value="ECO:0007669"/>
    <property type="project" value="TreeGrafter"/>
</dbReference>
<dbReference type="PANTHER" id="PTHR16631">
    <property type="entry name" value="GLUCAN 1,3-BETA-GLUCOSIDASE"/>
    <property type="match status" value="1"/>
</dbReference>
<dbReference type="EMBL" id="LWDF02000573">
    <property type="protein sequence ID" value="KAE8244796.1"/>
    <property type="molecule type" value="Genomic_DNA"/>
</dbReference>
<evidence type="ECO:0000256" key="14">
    <source>
        <dbReference type="ARBA" id="ARBA00043078"/>
    </source>
</evidence>
<keyword evidence="16" id="KW-0812">Transmembrane</keyword>
<dbReference type="Proteomes" id="UP000077521">
    <property type="component" value="Unassembled WGS sequence"/>
</dbReference>
<dbReference type="InterPro" id="IPR017853">
    <property type="entry name" value="GH"/>
</dbReference>
<dbReference type="GO" id="GO:0005576">
    <property type="term" value="C:extracellular region"/>
    <property type="evidence" value="ECO:0007669"/>
    <property type="project" value="TreeGrafter"/>
</dbReference>
<evidence type="ECO:0000256" key="16">
    <source>
        <dbReference type="SAM" id="Phobius"/>
    </source>
</evidence>
<evidence type="ECO:0000256" key="13">
    <source>
        <dbReference type="ARBA" id="ARBA00042373"/>
    </source>
</evidence>
<comment type="subcellular location">
    <subcellularLocation>
        <location evidence="2">Cell membrane</location>
        <topology evidence="2">Single-pass type II membrane protein</topology>
    </subcellularLocation>
</comment>
<feature type="region of interest" description="Disordered" evidence="15">
    <location>
        <begin position="1"/>
        <end position="74"/>
    </location>
</feature>
<evidence type="ECO:0000256" key="8">
    <source>
        <dbReference type="ARBA" id="ARBA00023180"/>
    </source>
</evidence>
<dbReference type="EC" id="3.2.1.39" evidence="4"/>
<comment type="catalytic activity">
    <reaction evidence="1">
        <text>Hydrolysis of (1-&gt;3)-beta-D-glucosidic linkages in (1-&gt;3)-beta-D-glucans.</text>
        <dbReference type="EC" id="3.2.1.39"/>
    </reaction>
</comment>